<dbReference type="RefSeq" id="WP_274943705.1">
    <property type="nucleotide sequence ID" value="NZ_JANWOI010000003.1"/>
</dbReference>
<dbReference type="AlphaFoldDB" id="A0A9X3Z7I1"/>
<dbReference type="PANTHER" id="PTHR33164:SF57">
    <property type="entry name" value="MARR-FAMILY TRANSCRIPTIONAL REGULATOR"/>
    <property type="match status" value="1"/>
</dbReference>
<dbReference type="EMBL" id="JANWOI010000003">
    <property type="protein sequence ID" value="MDA5193999.1"/>
    <property type="molecule type" value="Genomic_DNA"/>
</dbReference>
<keyword evidence="6" id="KW-1185">Reference proteome</keyword>
<name>A0A9X3Z7I1_9PROT</name>
<keyword evidence="3" id="KW-0804">Transcription</keyword>
<sequence>MASALDIIEEKVKAVPESKQSLRLWLRLLTCSSMIEERMRHMLKTKFDTTLPRFDLMAALFRADGAGVTMGELSRWLMVSNGNVTGVAERLEKEGLILRTPSPTDRRTQIVTLTPVGRAAFELWAVEHENWITGLLGDLDAEDMDLLMGLLAKAKSSVVRHDEEQD</sequence>
<evidence type="ECO:0000313" key="6">
    <source>
        <dbReference type="Proteomes" id="UP001141619"/>
    </source>
</evidence>
<dbReference type="SUPFAM" id="SSF46785">
    <property type="entry name" value="Winged helix' DNA-binding domain"/>
    <property type="match status" value="1"/>
</dbReference>
<proteinExistence type="predicted"/>
<dbReference type="PROSITE" id="PS01117">
    <property type="entry name" value="HTH_MARR_1"/>
    <property type="match status" value="1"/>
</dbReference>
<comment type="caution">
    <text evidence="5">The sequence shown here is derived from an EMBL/GenBank/DDBJ whole genome shotgun (WGS) entry which is preliminary data.</text>
</comment>
<dbReference type="Proteomes" id="UP001141619">
    <property type="component" value="Unassembled WGS sequence"/>
</dbReference>
<accession>A0A9X3Z7I1</accession>
<dbReference type="GO" id="GO:0006950">
    <property type="term" value="P:response to stress"/>
    <property type="evidence" value="ECO:0007669"/>
    <property type="project" value="TreeGrafter"/>
</dbReference>
<keyword evidence="2" id="KW-0238">DNA-binding</keyword>
<dbReference type="PROSITE" id="PS50995">
    <property type="entry name" value="HTH_MARR_2"/>
    <property type="match status" value="1"/>
</dbReference>
<evidence type="ECO:0000256" key="3">
    <source>
        <dbReference type="ARBA" id="ARBA00023163"/>
    </source>
</evidence>
<feature type="domain" description="HTH marR-type" evidence="4">
    <location>
        <begin position="1"/>
        <end position="156"/>
    </location>
</feature>
<dbReference type="InterPro" id="IPR036390">
    <property type="entry name" value="WH_DNA-bd_sf"/>
</dbReference>
<dbReference type="Gene3D" id="1.10.10.10">
    <property type="entry name" value="Winged helix-like DNA-binding domain superfamily/Winged helix DNA-binding domain"/>
    <property type="match status" value="1"/>
</dbReference>
<evidence type="ECO:0000313" key="5">
    <source>
        <dbReference type="EMBL" id="MDA5193999.1"/>
    </source>
</evidence>
<dbReference type="SMART" id="SM00347">
    <property type="entry name" value="HTH_MARR"/>
    <property type="match status" value="1"/>
</dbReference>
<dbReference type="PRINTS" id="PR00598">
    <property type="entry name" value="HTHMARR"/>
</dbReference>
<gene>
    <name evidence="5" type="ORF">NYP16_08550</name>
</gene>
<dbReference type="GO" id="GO:0003700">
    <property type="term" value="F:DNA-binding transcription factor activity"/>
    <property type="evidence" value="ECO:0007669"/>
    <property type="project" value="InterPro"/>
</dbReference>
<dbReference type="InterPro" id="IPR036388">
    <property type="entry name" value="WH-like_DNA-bd_sf"/>
</dbReference>
<evidence type="ECO:0000256" key="1">
    <source>
        <dbReference type="ARBA" id="ARBA00023015"/>
    </source>
</evidence>
<dbReference type="Pfam" id="PF01047">
    <property type="entry name" value="MarR"/>
    <property type="match status" value="1"/>
</dbReference>
<dbReference type="PANTHER" id="PTHR33164">
    <property type="entry name" value="TRANSCRIPTIONAL REGULATOR, MARR FAMILY"/>
    <property type="match status" value="1"/>
</dbReference>
<organism evidence="5 6">
    <name type="scientific">Govanella unica</name>
    <dbReference type="NCBI Taxonomy" id="2975056"/>
    <lineage>
        <taxon>Bacteria</taxon>
        <taxon>Pseudomonadati</taxon>
        <taxon>Pseudomonadota</taxon>
        <taxon>Alphaproteobacteria</taxon>
        <taxon>Emcibacterales</taxon>
        <taxon>Govanellaceae</taxon>
        <taxon>Govanella</taxon>
    </lineage>
</organism>
<dbReference type="InterPro" id="IPR023187">
    <property type="entry name" value="Tscrpt_reg_MarR-type_CS"/>
</dbReference>
<evidence type="ECO:0000256" key="2">
    <source>
        <dbReference type="ARBA" id="ARBA00023125"/>
    </source>
</evidence>
<reference evidence="5" key="2">
    <citation type="journal article" date="2023" name="Syst. Appl. Microbiol.">
        <title>Govania unica gen. nov., sp. nov., a rare biosphere bacterium that represents a novel family in the class Alphaproteobacteria.</title>
        <authorList>
            <person name="Vandamme P."/>
            <person name="Peeters C."/>
            <person name="Hettiarachchi A."/>
            <person name="Cnockaert M."/>
            <person name="Carlier A."/>
        </authorList>
    </citation>
    <scope>NUCLEOTIDE SEQUENCE</scope>
    <source>
        <strain evidence="5">LMG 31809</strain>
    </source>
</reference>
<keyword evidence="1" id="KW-0805">Transcription regulation</keyword>
<dbReference type="InterPro" id="IPR000835">
    <property type="entry name" value="HTH_MarR-typ"/>
</dbReference>
<evidence type="ECO:0000259" key="4">
    <source>
        <dbReference type="PROSITE" id="PS50995"/>
    </source>
</evidence>
<reference evidence="5" key="1">
    <citation type="submission" date="2022-08" db="EMBL/GenBank/DDBJ databases">
        <authorList>
            <person name="Vandamme P."/>
            <person name="Hettiarachchi A."/>
            <person name="Peeters C."/>
            <person name="Cnockaert M."/>
            <person name="Carlier A."/>
        </authorList>
    </citation>
    <scope>NUCLEOTIDE SEQUENCE</scope>
    <source>
        <strain evidence="5">LMG 31809</strain>
    </source>
</reference>
<protein>
    <submittedName>
        <fullName evidence="5">MarR family transcriptional regulator</fullName>
    </submittedName>
</protein>
<dbReference type="GO" id="GO:0003677">
    <property type="term" value="F:DNA binding"/>
    <property type="evidence" value="ECO:0007669"/>
    <property type="project" value="UniProtKB-KW"/>
</dbReference>
<dbReference type="InterPro" id="IPR039422">
    <property type="entry name" value="MarR/SlyA-like"/>
</dbReference>